<sequence>MHDIFGYPAHFSILTTASKQQPSRLSVQACLRLRLVRPIRPTRPTNPSVQSGLHGRSADPSGKPSRPIQPNRLTRLTEPSTPSDIAGRPRRSIFYSILLRYLLFTIYYKLKNVYLIIS</sequence>
<gene>
    <name evidence="2" type="ORF">BpHYR1_008978</name>
</gene>
<feature type="compositionally biased region" description="Polar residues" evidence="1">
    <location>
        <begin position="71"/>
        <end position="83"/>
    </location>
</feature>
<accession>A0A3M7RL50</accession>
<evidence type="ECO:0000256" key="1">
    <source>
        <dbReference type="SAM" id="MobiDB-lite"/>
    </source>
</evidence>
<feature type="region of interest" description="Disordered" evidence="1">
    <location>
        <begin position="38"/>
        <end position="87"/>
    </location>
</feature>
<evidence type="ECO:0000313" key="3">
    <source>
        <dbReference type="Proteomes" id="UP000276133"/>
    </source>
</evidence>
<protein>
    <submittedName>
        <fullName evidence="2">Uncharacterized protein</fullName>
    </submittedName>
</protein>
<evidence type="ECO:0000313" key="2">
    <source>
        <dbReference type="EMBL" id="RNA24199.1"/>
    </source>
</evidence>
<name>A0A3M7RL50_BRAPC</name>
<dbReference type="AlphaFoldDB" id="A0A3M7RL50"/>
<comment type="caution">
    <text evidence="2">The sequence shown here is derived from an EMBL/GenBank/DDBJ whole genome shotgun (WGS) entry which is preliminary data.</text>
</comment>
<organism evidence="2 3">
    <name type="scientific">Brachionus plicatilis</name>
    <name type="common">Marine rotifer</name>
    <name type="synonym">Brachionus muelleri</name>
    <dbReference type="NCBI Taxonomy" id="10195"/>
    <lineage>
        <taxon>Eukaryota</taxon>
        <taxon>Metazoa</taxon>
        <taxon>Spiralia</taxon>
        <taxon>Gnathifera</taxon>
        <taxon>Rotifera</taxon>
        <taxon>Eurotatoria</taxon>
        <taxon>Monogononta</taxon>
        <taxon>Pseudotrocha</taxon>
        <taxon>Ploima</taxon>
        <taxon>Brachionidae</taxon>
        <taxon>Brachionus</taxon>
    </lineage>
</organism>
<dbReference type="EMBL" id="REGN01003157">
    <property type="protein sequence ID" value="RNA24199.1"/>
    <property type="molecule type" value="Genomic_DNA"/>
</dbReference>
<reference evidence="2 3" key="1">
    <citation type="journal article" date="2018" name="Sci. Rep.">
        <title>Genomic signatures of local adaptation to the degree of environmental predictability in rotifers.</title>
        <authorList>
            <person name="Franch-Gras L."/>
            <person name="Hahn C."/>
            <person name="Garcia-Roger E.M."/>
            <person name="Carmona M.J."/>
            <person name="Serra M."/>
            <person name="Gomez A."/>
        </authorList>
    </citation>
    <scope>NUCLEOTIDE SEQUENCE [LARGE SCALE GENOMIC DNA]</scope>
    <source>
        <strain evidence="2">HYR1</strain>
    </source>
</reference>
<keyword evidence="3" id="KW-1185">Reference proteome</keyword>
<proteinExistence type="predicted"/>
<dbReference type="Proteomes" id="UP000276133">
    <property type="component" value="Unassembled WGS sequence"/>
</dbReference>